<name>A0A251ZYA2_9PROT</name>
<evidence type="ECO:0000256" key="2">
    <source>
        <dbReference type="ARBA" id="ARBA00022475"/>
    </source>
</evidence>
<feature type="transmembrane region" description="Helical" evidence="6">
    <location>
        <begin position="416"/>
        <end position="434"/>
    </location>
</feature>
<evidence type="ECO:0000256" key="5">
    <source>
        <dbReference type="ARBA" id="ARBA00023136"/>
    </source>
</evidence>
<dbReference type="RefSeq" id="WP_256941050.1">
    <property type="nucleotide sequence ID" value="NZ_JOMO01000061.1"/>
</dbReference>
<dbReference type="InterPro" id="IPR004869">
    <property type="entry name" value="MMPL_dom"/>
</dbReference>
<dbReference type="AlphaFoldDB" id="A0A251ZYA2"/>
<reference evidence="8 9" key="1">
    <citation type="submission" date="2014-06" db="EMBL/GenBank/DDBJ databases">
        <authorList>
            <person name="Ju J."/>
            <person name="Zhang J."/>
        </authorList>
    </citation>
    <scope>NUCLEOTIDE SEQUENCE [LARGE SCALE GENOMIC DNA]</scope>
    <source>
        <strain evidence="8">DmW_045</strain>
    </source>
</reference>
<feature type="transmembrane region" description="Helical" evidence="6">
    <location>
        <begin position="270"/>
        <end position="291"/>
    </location>
</feature>
<feature type="transmembrane region" description="Helical" evidence="6">
    <location>
        <begin position="749"/>
        <end position="766"/>
    </location>
</feature>
<protein>
    <recommendedName>
        <fullName evidence="7">Membrane transport protein MMPL domain-containing protein</fullName>
    </recommendedName>
</protein>
<evidence type="ECO:0000256" key="6">
    <source>
        <dbReference type="SAM" id="Phobius"/>
    </source>
</evidence>
<dbReference type="Gene3D" id="1.20.1640.10">
    <property type="entry name" value="Multidrug efflux transporter AcrB transmembrane domain"/>
    <property type="match status" value="1"/>
</dbReference>
<feature type="transmembrane region" description="Helical" evidence="6">
    <location>
        <begin position="297"/>
        <end position="322"/>
    </location>
</feature>
<dbReference type="InterPro" id="IPR050545">
    <property type="entry name" value="Mycobact_MmpL"/>
</dbReference>
<feature type="transmembrane region" description="Helical" evidence="6">
    <location>
        <begin position="718"/>
        <end position="743"/>
    </location>
</feature>
<dbReference type="SUPFAM" id="SSF82866">
    <property type="entry name" value="Multidrug efflux transporter AcrB transmembrane domain"/>
    <property type="match status" value="2"/>
</dbReference>
<feature type="transmembrane region" description="Helical" evidence="6">
    <location>
        <begin position="248"/>
        <end position="265"/>
    </location>
</feature>
<accession>A0A251ZYA2</accession>
<keyword evidence="4 6" id="KW-1133">Transmembrane helix</keyword>
<organism evidence="8 9">
    <name type="scientific">Acetobacter orientalis</name>
    <dbReference type="NCBI Taxonomy" id="146474"/>
    <lineage>
        <taxon>Bacteria</taxon>
        <taxon>Pseudomonadati</taxon>
        <taxon>Pseudomonadota</taxon>
        <taxon>Alphaproteobacteria</taxon>
        <taxon>Acetobacterales</taxon>
        <taxon>Acetobacteraceae</taxon>
        <taxon>Acetobacter</taxon>
    </lineage>
</organism>
<feature type="transmembrane region" description="Helical" evidence="6">
    <location>
        <begin position="634"/>
        <end position="652"/>
    </location>
</feature>
<gene>
    <name evidence="8" type="ORF">HK12_12920</name>
</gene>
<dbReference type="Pfam" id="PF03176">
    <property type="entry name" value="MMPL"/>
    <property type="match status" value="1"/>
</dbReference>
<feature type="transmembrane region" description="Helical" evidence="6">
    <location>
        <begin position="343"/>
        <end position="363"/>
    </location>
</feature>
<dbReference type="PANTHER" id="PTHR33406:SF13">
    <property type="entry name" value="MEMBRANE PROTEIN YDFJ"/>
    <property type="match status" value="1"/>
</dbReference>
<evidence type="ECO:0000259" key="7">
    <source>
        <dbReference type="Pfam" id="PF03176"/>
    </source>
</evidence>
<feature type="transmembrane region" description="Helical" evidence="6">
    <location>
        <begin position="369"/>
        <end position="395"/>
    </location>
</feature>
<evidence type="ECO:0000313" key="8">
    <source>
        <dbReference type="EMBL" id="OUI79645.1"/>
    </source>
</evidence>
<comment type="caution">
    <text evidence="8">The sequence shown here is derived from an EMBL/GenBank/DDBJ whole genome shotgun (WGS) entry which is preliminary data.</text>
</comment>
<keyword evidence="3 6" id="KW-0812">Transmembrane</keyword>
<evidence type="ECO:0000256" key="1">
    <source>
        <dbReference type="ARBA" id="ARBA00004651"/>
    </source>
</evidence>
<feature type="transmembrane region" description="Helical" evidence="6">
    <location>
        <begin position="659"/>
        <end position="678"/>
    </location>
</feature>
<dbReference type="Proteomes" id="UP000194639">
    <property type="component" value="Unassembled WGS sequence"/>
</dbReference>
<comment type="subcellular location">
    <subcellularLocation>
        <location evidence="1">Cell membrane</location>
        <topology evidence="1">Multi-pass membrane protein</topology>
    </subcellularLocation>
</comment>
<dbReference type="GO" id="GO:0005886">
    <property type="term" value="C:plasma membrane"/>
    <property type="evidence" value="ECO:0007669"/>
    <property type="project" value="UniProtKB-SubCell"/>
</dbReference>
<evidence type="ECO:0000256" key="4">
    <source>
        <dbReference type="ARBA" id="ARBA00022989"/>
    </source>
</evidence>
<keyword evidence="2" id="KW-1003">Cell membrane</keyword>
<sequence>MSARKNPKRLAFALLASALVAFIVFSSIPLRLDMAGFLPQGHNAAPRFLLREVRGGVAASLITVGIEGAPETELARISHQMQDSLSQDSQFLLVLNGSFSLDDSPAMRDLLFDHRYQLAPDASVRDFSPRALAKGFEHVWDGLQSSAEPLVAAFALRDPTGAFFNVMRHLQPAVHATLKQGVWFASDRNRALMLLRTRAAGMDLAAQRLTQNAIQAAFAKAQPGQARLLVSGPAVFAVQSAHSMRHDIEMMSAFSTVLVVAVLYWRFRSLWVLAAIGVPFLLSLSVAMVVVRLCFGYVHGIAFGFGMTMLGVSLDYPVLLIGHRDAGEGPQATLRRIGPSLRLAVTTAVLGLTGMVLCGLPGLVQLGVFSAVGLLSAACVTLGVMPSLIVAADLAPSVSGPSAPLARAEQWRRWRWLCVLPVMGAIAVLVWRPLVAEKDLTALSPIPASARSLDMALRHELGAPDSSHVIIVHAQSAQAVLQREEALHGLFTSLAQKGALVGVEDAAHILPSVALQQTRTQALPEGTILAARVVQQQAGLPFKKEAFDQFVADVAKARAMPALTPPDLAGTPLEMALAPLLFQRPDGWWGMVLPEAVTDFGAIQVALAGQPDVMALDLNHEVNALTAHHTALTLKWMAVGIGLAFVVLVVGLRDIQRLARVLCAVCAAMVVLLALLALRGVPVSLIHLVSIQFVLGIGLDYALFFARPQLDSAERARTMRTLLTCNVMTVLAFGLLGLCHTALLREIGITVACGAFLFMLFSFMLAGQYSPSAATDGA</sequence>
<feature type="domain" description="Membrane transport protein MMPL" evidence="7">
    <location>
        <begin position="166"/>
        <end position="415"/>
    </location>
</feature>
<keyword evidence="5 6" id="KW-0472">Membrane</keyword>
<dbReference type="PANTHER" id="PTHR33406">
    <property type="entry name" value="MEMBRANE PROTEIN MJ1562-RELATED"/>
    <property type="match status" value="1"/>
</dbReference>
<evidence type="ECO:0000256" key="3">
    <source>
        <dbReference type="ARBA" id="ARBA00022692"/>
    </source>
</evidence>
<proteinExistence type="predicted"/>
<feature type="transmembrane region" description="Helical" evidence="6">
    <location>
        <begin position="684"/>
        <end position="706"/>
    </location>
</feature>
<evidence type="ECO:0000313" key="9">
    <source>
        <dbReference type="Proteomes" id="UP000194639"/>
    </source>
</evidence>
<dbReference type="EMBL" id="JOMO01000061">
    <property type="protein sequence ID" value="OUI79645.1"/>
    <property type="molecule type" value="Genomic_DNA"/>
</dbReference>